<evidence type="ECO:0000313" key="2">
    <source>
        <dbReference type="EMBL" id="SFN27960.1"/>
    </source>
</evidence>
<dbReference type="Pfam" id="PF13174">
    <property type="entry name" value="TPR_6"/>
    <property type="match status" value="1"/>
</dbReference>
<protein>
    <submittedName>
        <fullName evidence="2">Tetratricopeptide repeat-containing protein</fullName>
    </submittedName>
</protein>
<keyword evidence="3" id="KW-1185">Reference proteome</keyword>
<organism evidence="2 3">
    <name type="scientific">Salegentibacter flavus</name>
    <dbReference type="NCBI Taxonomy" id="287099"/>
    <lineage>
        <taxon>Bacteria</taxon>
        <taxon>Pseudomonadati</taxon>
        <taxon>Bacteroidota</taxon>
        <taxon>Flavobacteriia</taxon>
        <taxon>Flavobacteriales</taxon>
        <taxon>Flavobacteriaceae</taxon>
        <taxon>Salegentibacter</taxon>
    </lineage>
</organism>
<dbReference type="Gene3D" id="1.25.40.10">
    <property type="entry name" value="Tetratricopeptide repeat domain"/>
    <property type="match status" value="1"/>
</dbReference>
<evidence type="ECO:0000256" key="1">
    <source>
        <dbReference type="PROSITE-ProRule" id="PRU00339"/>
    </source>
</evidence>
<dbReference type="InterPro" id="IPR011990">
    <property type="entry name" value="TPR-like_helical_dom_sf"/>
</dbReference>
<gene>
    <name evidence="2" type="ORF">SAMN05660413_00230</name>
</gene>
<dbReference type="OrthoDB" id="1416278at2"/>
<dbReference type="InterPro" id="IPR019734">
    <property type="entry name" value="TPR_rpt"/>
</dbReference>
<dbReference type="RefSeq" id="WP_139220580.1">
    <property type="nucleotide sequence ID" value="NZ_FOVL01000001.1"/>
</dbReference>
<dbReference type="EMBL" id="FOVL01000001">
    <property type="protein sequence ID" value="SFN27960.1"/>
    <property type="molecule type" value="Genomic_DNA"/>
</dbReference>
<dbReference type="PROSITE" id="PS50005">
    <property type="entry name" value="TPR"/>
    <property type="match status" value="1"/>
</dbReference>
<feature type="repeat" description="TPR" evidence="1">
    <location>
        <begin position="51"/>
        <end position="84"/>
    </location>
</feature>
<dbReference type="Proteomes" id="UP000199153">
    <property type="component" value="Unassembled WGS sequence"/>
</dbReference>
<accession>A0A1I4XRR3</accession>
<keyword evidence="1" id="KW-0802">TPR repeat</keyword>
<sequence>MGRLFIGFFMAFIVLPSLTMAQRSFEDGVNLLKNGEIQQAKNILLEFKEREDAVDLLGDIASFNKNWDKAIEYYRDLVDRDPDSAEYNFKLGGALGMKALEGSKFQAALLVPEMKKSLLTAAELDPQHVEVRRVLVEFYMQIPSLLGGGKNAAMEYVKELEEINKVEAHLARAYIYKTQEESEAFQEEIGKAITVAVSNPGLVARNHVNYELGERAAVLNIYPDKASGFLERYIADYGYKDLESPAFAYLHLARIEASQNNREEALKNINLALNHKVVFPEAEKEKMRILQM</sequence>
<dbReference type="STRING" id="287099.SAMN05660413_00230"/>
<dbReference type="SUPFAM" id="SSF48452">
    <property type="entry name" value="TPR-like"/>
    <property type="match status" value="1"/>
</dbReference>
<evidence type="ECO:0000313" key="3">
    <source>
        <dbReference type="Proteomes" id="UP000199153"/>
    </source>
</evidence>
<name>A0A1I4XRR3_9FLAO</name>
<dbReference type="AlphaFoldDB" id="A0A1I4XRR3"/>
<reference evidence="2 3" key="1">
    <citation type="submission" date="2016-10" db="EMBL/GenBank/DDBJ databases">
        <authorList>
            <person name="de Groot N.N."/>
        </authorList>
    </citation>
    <scope>NUCLEOTIDE SEQUENCE [LARGE SCALE GENOMIC DNA]</scope>
    <source>
        <strain evidence="2 3">DSM 17794</strain>
    </source>
</reference>
<proteinExistence type="predicted"/>